<proteinExistence type="predicted"/>
<organism evidence="2 3">
    <name type="scientific">Sorghum bicolor</name>
    <name type="common">Sorghum</name>
    <name type="synonym">Sorghum vulgare</name>
    <dbReference type="NCBI Taxonomy" id="4558"/>
    <lineage>
        <taxon>Eukaryota</taxon>
        <taxon>Viridiplantae</taxon>
        <taxon>Streptophyta</taxon>
        <taxon>Embryophyta</taxon>
        <taxon>Tracheophyta</taxon>
        <taxon>Spermatophyta</taxon>
        <taxon>Magnoliopsida</taxon>
        <taxon>Liliopsida</taxon>
        <taxon>Poales</taxon>
        <taxon>Poaceae</taxon>
        <taxon>PACMAD clade</taxon>
        <taxon>Panicoideae</taxon>
        <taxon>Andropogonodae</taxon>
        <taxon>Andropogoneae</taxon>
        <taxon>Sorghinae</taxon>
        <taxon>Sorghum</taxon>
    </lineage>
</organism>
<name>A0A921RWJ9_SORBI</name>
<dbReference type="Proteomes" id="UP000807115">
    <property type="component" value="Chromosome 1"/>
</dbReference>
<evidence type="ECO:0000256" key="1">
    <source>
        <dbReference type="SAM" id="MobiDB-lite"/>
    </source>
</evidence>
<comment type="caution">
    <text evidence="2">The sequence shown here is derived from an EMBL/GenBank/DDBJ whole genome shotgun (WGS) entry which is preliminary data.</text>
</comment>
<gene>
    <name evidence="2" type="ORF">BDA96_01G088200</name>
</gene>
<dbReference type="EMBL" id="CM027680">
    <property type="protein sequence ID" value="KAG0547531.1"/>
    <property type="molecule type" value="Genomic_DNA"/>
</dbReference>
<evidence type="ECO:0000313" key="3">
    <source>
        <dbReference type="Proteomes" id="UP000807115"/>
    </source>
</evidence>
<protein>
    <submittedName>
        <fullName evidence="2">Uncharacterized protein</fullName>
    </submittedName>
</protein>
<dbReference type="AlphaFoldDB" id="A0A921RWJ9"/>
<accession>A0A921RWJ9</accession>
<sequence length="74" mass="8031">MEPSPLDGPSPTWGAAERRRRTGASTTHLHHSPTTDAVETGWADARWGAVSTPPPRAARTVRISCPVTCVGWRR</sequence>
<feature type="region of interest" description="Disordered" evidence="1">
    <location>
        <begin position="1"/>
        <end position="37"/>
    </location>
</feature>
<reference evidence="2" key="2">
    <citation type="submission" date="2020-10" db="EMBL/GenBank/DDBJ databases">
        <authorList>
            <person name="Cooper E.A."/>
            <person name="Brenton Z.W."/>
            <person name="Flinn B.S."/>
            <person name="Jenkins J."/>
            <person name="Shu S."/>
            <person name="Flowers D."/>
            <person name="Luo F."/>
            <person name="Wang Y."/>
            <person name="Xia P."/>
            <person name="Barry K."/>
            <person name="Daum C."/>
            <person name="Lipzen A."/>
            <person name="Yoshinaga Y."/>
            <person name="Schmutz J."/>
            <person name="Saski C."/>
            <person name="Vermerris W."/>
            <person name="Kresovich S."/>
        </authorList>
    </citation>
    <scope>NUCLEOTIDE SEQUENCE</scope>
</reference>
<evidence type="ECO:0000313" key="2">
    <source>
        <dbReference type="EMBL" id="KAG0547531.1"/>
    </source>
</evidence>
<feature type="compositionally biased region" description="Polar residues" evidence="1">
    <location>
        <begin position="23"/>
        <end position="37"/>
    </location>
</feature>
<reference evidence="2" key="1">
    <citation type="journal article" date="2019" name="BMC Genomics">
        <title>A new reference genome for Sorghum bicolor reveals high levels of sequence similarity between sweet and grain genotypes: implications for the genetics of sugar metabolism.</title>
        <authorList>
            <person name="Cooper E.A."/>
            <person name="Brenton Z.W."/>
            <person name="Flinn B.S."/>
            <person name="Jenkins J."/>
            <person name="Shu S."/>
            <person name="Flowers D."/>
            <person name="Luo F."/>
            <person name="Wang Y."/>
            <person name="Xia P."/>
            <person name="Barry K."/>
            <person name="Daum C."/>
            <person name="Lipzen A."/>
            <person name="Yoshinaga Y."/>
            <person name="Schmutz J."/>
            <person name="Saski C."/>
            <person name="Vermerris W."/>
            <person name="Kresovich S."/>
        </authorList>
    </citation>
    <scope>NUCLEOTIDE SEQUENCE</scope>
</reference>